<dbReference type="AlphaFoldDB" id="A0A9D4V1Z8"/>
<dbReference type="PANTHER" id="PTHR46880">
    <property type="entry name" value="RAS-ASSOCIATING DOMAIN-CONTAINING PROTEIN"/>
    <property type="match status" value="1"/>
</dbReference>
<dbReference type="OrthoDB" id="6621980at2759"/>
<dbReference type="InterPro" id="IPR012337">
    <property type="entry name" value="RNaseH-like_sf"/>
</dbReference>
<name>A0A9D4V1Z8_ADICA</name>
<gene>
    <name evidence="1" type="ORF">GOP47_0007770</name>
</gene>
<evidence type="ECO:0000313" key="1">
    <source>
        <dbReference type="EMBL" id="KAI5077946.1"/>
    </source>
</evidence>
<evidence type="ECO:0000313" key="2">
    <source>
        <dbReference type="Proteomes" id="UP000886520"/>
    </source>
</evidence>
<protein>
    <recommendedName>
        <fullName evidence="3">DUF4371 domain-containing protein</fullName>
    </recommendedName>
</protein>
<sequence>MRSSLKKAVCSPFFGVLIDETNGICKHGHLIIYLSYFIDDCIPTYNFYGIARGSDGIAKTIFNVVYAELKKGKLDISKLIDFGSDDCSTMIGKGNGVATLFKRHINPFLTSIHCVAHRTTLAMSTVAKNIEFSKTLEKLVNFMASFFNASSKSLEELETTQEDLACPILKMEHTFDIRWLS</sequence>
<dbReference type="EMBL" id="JABFUD020000007">
    <property type="protein sequence ID" value="KAI5077946.1"/>
    <property type="molecule type" value="Genomic_DNA"/>
</dbReference>
<proteinExistence type="predicted"/>
<dbReference type="SUPFAM" id="SSF53098">
    <property type="entry name" value="Ribonuclease H-like"/>
    <property type="match status" value="1"/>
</dbReference>
<accession>A0A9D4V1Z8</accession>
<comment type="caution">
    <text evidence="1">The sequence shown here is derived from an EMBL/GenBank/DDBJ whole genome shotgun (WGS) entry which is preliminary data.</text>
</comment>
<keyword evidence="2" id="KW-1185">Reference proteome</keyword>
<dbReference type="PANTHER" id="PTHR46880:SF5">
    <property type="entry name" value="DUF4371 DOMAIN-CONTAINING PROTEIN"/>
    <property type="match status" value="1"/>
</dbReference>
<organism evidence="1 2">
    <name type="scientific">Adiantum capillus-veneris</name>
    <name type="common">Maidenhair fern</name>
    <dbReference type="NCBI Taxonomy" id="13818"/>
    <lineage>
        <taxon>Eukaryota</taxon>
        <taxon>Viridiplantae</taxon>
        <taxon>Streptophyta</taxon>
        <taxon>Embryophyta</taxon>
        <taxon>Tracheophyta</taxon>
        <taxon>Polypodiopsida</taxon>
        <taxon>Polypodiidae</taxon>
        <taxon>Polypodiales</taxon>
        <taxon>Pteridineae</taxon>
        <taxon>Pteridaceae</taxon>
        <taxon>Vittarioideae</taxon>
        <taxon>Adiantum</taxon>
    </lineage>
</organism>
<dbReference type="Proteomes" id="UP000886520">
    <property type="component" value="Chromosome 7"/>
</dbReference>
<reference evidence="1" key="1">
    <citation type="submission" date="2021-01" db="EMBL/GenBank/DDBJ databases">
        <title>Adiantum capillus-veneris genome.</title>
        <authorList>
            <person name="Fang Y."/>
            <person name="Liao Q."/>
        </authorList>
    </citation>
    <scope>NUCLEOTIDE SEQUENCE</scope>
    <source>
        <strain evidence="1">H3</strain>
        <tissue evidence="1">Leaf</tissue>
    </source>
</reference>
<evidence type="ECO:0008006" key="3">
    <source>
        <dbReference type="Google" id="ProtNLM"/>
    </source>
</evidence>